<dbReference type="InterPro" id="IPR038488">
    <property type="entry name" value="Integrase_DNA-bd_sf"/>
</dbReference>
<dbReference type="EMBL" id="FOIA01000019">
    <property type="protein sequence ID" value="SET29954.1"/>
    <property type="molecule type" value="Genomic_DNA"/>
</dbReference>
<evidence type="ECO:0000313" key="2">
    <source>
        <dbReference type="EMBL" id="SET29954.1"/>
    </source>
</evidence>
<sequence length="64" mass="7358">MNYRFAGKQKTLAFGLYPDVSLKEARKKRVEAKSHLAKNVHAWAASTAHSIKCYLEKDFFRGEL</sequence>
<evidence type="ECO:0000259" key="1">
    <source>
        <dbReference type="Pfam" id="PF13356"/>
    </source>
</evidence>
<dbReference type="Proteomes" id="UP000199345">
    <property type="component" value="Unassembled WGS sequence"/>
</dbReference>
<dbReference type="AlphaFoldDB" id="A0A1I0DCW3"/>
<keyword evidence="3" id="KW-1185">Reference proteome</keyword>
<protein>
    <recommendedName>
        <fullName evidence="1">Integrase DNA-binding domain-containing protein</fullName>
    </recommendedName>
</protein>
<evidence type="ECO:0000313" key="3">
    <source>
        <dbReference type="Proteomes" id="UP000199345"/>
    </source>
</evidence>
<reference evidence="3" key="1">
    <citation type="submission" date="2016-10" db="EMBL/GenBank/DDBJ databases">
        <authorList>
            <person name="Varghese N."/>
            <person name="Submissions S."/>
        </authorList>
    </citation>
    <scope>NUCLEOTIDE SEQUENCE [LARGE SCALE GENOMIC DNA]</scope>
    <source>
        <strain evidence="3">Nm71</strain>
    </source>
</reference>
<accession>A0A1I0DCW3</accession>
<gene>
    <name evidence="2" type="ORF">SAMN05216326_11947</name>
</gene>
<name>A0A1I0DCW3_9PROT</name>
<dbReference type="RefSeq" id="WP_090659070.1">
    <property type="nucleotide sequence ID" value="NZ_FOIA01000019.1"/>
</dbReference>
<proteinExistence type="predicted"/>
<dbReference type="Gene3D" id="3.30.160.390">
    <property type="entry name" value="Integrase, DNA-binding domain"/>
    <property type="match status" value="1"/>
</dbReference>
<feature type="domain" description="Integrase DNA-binding" evidence="1">
    <location>
        <begin position="1"/>
        <end position="41"/>
    </location>
</feature>
<organism evidence="2 3">
    <name type="scientific">Nitrosomonas marina</name>
    <dbReference type="NCBI Taxonomy" id="917"/>
    <lineage>
        <taxon>Bacteria</taxon>
        <taxon>Pseudomonadati</taxon>
        <taxon>Pseudomonadota</taxon>
        <taxon>Betaproteobacteria</taxon>
        <taxon>Nitrosomonadales</taxon>
        <taxon>Nitrosomonadaceae</taxon>
        <taxon>Nitrosomonas</taxon>
    </lineage>
</organism>
<dbReference type="InterPro" id="IPR025166">
    <property type="entry name" value="Integrase_DNA_bind_dom"/>
</dbReference>
<dbReference type="Pfam" id="PF13356">
    <property type="entry name" value="Arm-DNA-bind_3"/>
    <property type="match status" value="1"/>
</dbReference>